<evidence type="ECO:0000313" key="2">
    <source>
        <dbReference type="Proteomes" id="UP000315363"/>
    </source>
</evidence>
<keyword evidence="2" id="KW-1185">Reference proteome</keyword>
<evidence type="ECO:0000313" key="1">
    <source>
        <dbReference type="EMBL" id="TQO37034.1"/>
    </source>
</evidence>
<name>A0ABY3A8Z0_9FLAO</name>
<dbReference type="EMBL" id="VHIF01000001">
    <property type="protein sequence ID" value="TQO37034.1"/>
    <property type="molecule type" value="Genomic_DNA"/>
</dbReference>
<dbReference type="Proteomes" id="UP000315363">
    <property type="component" value="Unassembled WGS sequence"/>
</dbReference>
<dbReference type="RefSeq" id="WP_142189073.1">
    <property type="nucleotide sequence ID" value="NZ_VHIF01000001.1"/>
</dbReference>
<accession>A0ABY3A8Z0</accession>
<organism evidence="1 2">
    <name type="scientific">Arenibacter algicola</name>
    <dbReference type="NCBI Taxonomy" id="616991"/>
    <lineage>
        <taxon>Bacteria</taxon>
        <taxon>Pseudomonadati</taxon>
        <taxon>Bacteroidota</taxon>
        <taxon>Flavobacteriia</taxon>
        <taxon>Flavobacteriales</taxon>
        <taxon>Flavobacteriaceae</taxon>
        <taxon>Arenibacter</taxon>
    </lineage>
</organism>
<evidence type="ECO:0008006" key="3">
    <source>
        <dbReference type="Google" id="ProtNLM"/>
    </source>
</evidence>
<sequence>MEKNQDFSKLPSVDELKEIISSIEEADLSKVSYNKLVNALTTLQFVPFVTAILKKGHSIERARINKPNEIFTTESQISYRTDYPNIKSYGRANVPHFSLFYGAFETEVIKHPRFVNLLETSEIFRNLEKNEAKNADFIMTVGKWIIKEDIEVVEIVFDENSIKNSADIKRSYEFHLEKLTKEHPEHTEQFELILKFFSNQFAKKEINSHFDYMVSAAYTDMAINWRGQQGLTYPSVKTDYQGQNVVLTPYAVDKYLELEITAMYRVQKNGKQSIISPLKHCTDFGPLNTNFKWIEYEPKQIEIEK</sequence>
<proteinExistence type="predicted"/>
<protein>
    <recommendedName>
        <fullName evidence="3">RES domain-containing protein</fullName>
    </recommendedName>
</protein>
<reference evidence="1 2" key="1">
    <citation type="submission" date="2019-06" db="EMBL/GenBank/DDBJ databases">
        <title>A large-scale integrated study on North Sea by COGITO (Coastal Microbe Genomic &amp; Taxonomic Observatory).</title>
        <authorList>
            <person name="Teeling H."/>
        </authorList>
    </citation>
    <scope>NUCLEOTIDE SEQUENCE [LARGE SCALE GENOMIC DNA]</scope>
    <source>
        <strain evidence="1 2">MAR_2009_79</strain>
    </source>
</reference>
<comment type="caution">
    <text evidence="1">The sequence shown here is derived from an EMBL/GenBank/DDBJ whole genome shotgun (WGS) entry which is preliminary data.</text>
</comment>
<gene>
    <name evidence="1" type="ORF">GQ41_1625</name>
</gene>